<keyword evidence="2 7" id="KW-0378">Hydrolase</keyword>
<evidence type="ECO:0000256" key="6">
    <source>
        <dbReference type="ARBA" id="ARBA00023326"/>
    </source>
</evidence>
<dbReference type="GO" id="GO:0006032">
    <property type="term" value="P:chitin catabolic process"/>
    <property type="evidence" value="ECO:0007669"/>
    <property type="project" value="UniProtKB-KW"/>
</dbReference>
<evidence type="ECO:0000256" key="1">
    <source>
        <dbReference type="ARBA" id="ARBA00000822"/>
    </source>
</evidence>
<keyword evidence="3" id="KW-0146">Chitin degradation</keyword>
<dbReference type="InterPro" id="IPR011583">
    <property type="entry name" value="Chitinase_II/V-like_cat"/>
</dbReference>
<dbReference type="GO" id="GO:0008843">
    <property type="term" value="F:endochitinase activity"/>
    <property type="evidence" value="ECO:0007669"/>
    <property type="project" value="UniProtKB-EC"/>
</dbReference>
<dbReference type="OrthoDB" id="73875at2759"/>
<sequence length="442" mass="46732">MWTISALSLLTVLPIASIRAVPVCSGTPEAVATTWYTGWHAQHLPLEDISWDKWSSISYAFAETTPDPSVVALQDSDAALLRSLVDMAHQHNVHALLTVGGWTGSRYFSTAVGSPENRTMFANALLGLVQQYGLDGIDIDWEYPNKEGMGCNLISEQDTPNFLSFLQELRATPGGQNMTVSTATSILPFTSPDGTPSTDVSPFAAVFDYVTLMDYDVWGTWSPAVGPNAPLEDSCAAPQYQQGSAASAVAAWTKAGFPAEKLVLGVASYGHSYHVTADAAYNGASSAGEAQPAGTTPIAPYPAFDAAQQPLGDSWDAIEPAGIDACGNPSGGGASGIFNFRGLVEKGYLDVNGTAMPGVGYRYDTCSQTPFLYDPKTSTMISYDDAESFAAKGRFIQQSGLRGFAMWEAAGDFEDVLLDAIEDGLGIGEDPCQGLTPLGLPL</sequence>
<organism evidence="11 12">
    <name type="scientific">Phanerochaete sordida</name>
    <dbReference type="NCBI Taxonomy" id="48140"/>
    <lineage>
        <taxon>Eukaryota</taxon>
        <taxon>Fungi</taxon>
        <taxon>Dikarya</taxon>
        <taxon>Basidiomycota</taxon>
        <taxon>Agaricomycotina</taxon>
        <taxon>Agaricomycetes</taxon>
        <taxon>Polyporales</taxon>
        <taxon>Phanerochaetaceae</taxon>
        <taxon>Phanerochaete</taxon>
    </lineage>
</organism>
<evidence type="ECO:0000313" key="11">
    <source>
        <dbReference type="EMBL" id="GJE93418.1"/>
    </source>
</evidence>
<comment type="catalytic activity">
    <reaction evidence="1">
        <text>Random endo-hydrolysis of N-acetyl-beta-D-glucosaminide (1-&gt;4)-beta-linkages in chitin and chitodextrins.</text>
        <dbReference type="EC" id="3.2.1.14"/>
    </reaction>
</comment>
<dbReference type="InterPro" id="IPR001579">
    <property type="entry name" value="Glyco_hydro_18_chit_AS"/>
</dbReference>
<dbReference type="InterPro" id="IPR001223">
    <property type="entry name" value="Glyco_hydro18_cat"/>
</dbReference>
<dbReference type="PANTHER" id="PTHR11177:SF392">
    <property type="entry name" value="HAP41P"/>
    <property type="match status" value="1"/>
</dbReference>
<dbReference type="AlphaFoldDB" id="A0A9P3LG61"/>
<protein>
    <submittedName>
        <fullName evidence="11">Glycoside hydrolase family 18 protein</fullName>
    </submittedName>
</protein>
<evidence type="ECO:0000256" key="7">
    <source>
        <dbReference type="RuleBase" id="RU000489"/>
    </source>
</evidence>
<evidence type="ECO:0000256" key="5">
    <source>
        <dbReference type="ARBA" id="ARBA00023295"/>
    </source>
</evidence>
<dbReference type="GO" id="GO:0005576">
    <property type="term" value="C:extracellular region"/>
    <property type="evidence" value="ECO:0007669"/>
    <property type="project" value="TreeGrafter"/>
</dbReference>
<dbReference type="PROSITE" id="PS51910">
    <property type="entry name" value="GH18_2"/>
    <property type="match status" value="1"/>
</dbReference>
<dbReference type="SUPFAM" id="SSF54556">
    <property type="entry name" value="Chitinase insertion domain"/>
    <property type="match status" value="1"/>
</dbReference>
<feature type="domain" description="GH18" evidence="10">
    <location>
        <begin position="30"/>
        <end position="428"/>
    </location>
</feature>
<keyword evidence="12" id="KW-1185">Reference proteome</keyword>
<keyword evidence="4" id="KW-0119">Carbohydrate metabolism</keyword>
<dbReference type="SUPFAM" id="SSF51445">
    <property type="entry name" value="(Trans)glycosidases"/>
    <property type="match status" value="1"/>
</dbReference>
<dbReference type="GO" id="GO:0008061">
    <property type="term" value="F:chitin binding"/>
    <property type="evidence" value="ECO:0007669"/>
    <property type="project" value="InterPro"/>
</dbReference>
<comment type="caution">
    <text evidence="11">The sequence shown here is derived from an EMBL/GenBank/DDBJ whole genome shotgun (WGS) entry which is preliminary data.</text>
</comment>
<reference evidence="11 12" key="1">
    <citation type="submission" date="2021-08" db="EMBL/GenBank/DDBJ databases">
        <title>Draft Genome Sequence of Phanerochaete sordida strain YK-624.</title>
        <authorList>
            <person name="Mori T."/>
            <person name="Dohra H."/>
            <person name="Suzuki T."/>
            <person name="Kawagishi H."/>
            <person name="Hirai H."/>
        </authorList>
    </citation>
    <scope>NUCLEOTIDE SEQUENCE [LARGE SCALE GENOMIC DNA]</scope>
    <source>
        <strain evidence="11 12">YK-624</strain>
    </source>
</reference>
<evidence type="ECO:0000256" key="3">
    <source>
        <dbReference type="ARBA" id="ARBA00023024"/>
    </source>
</evidence>
<dbReference type="Gene3D" id="3.20.20.80">
    <property type="entry name" value="Glycosidases"/>
    <property type="match status" value="2"/>
</dbReference>
<keyword evidence="6" id="KW-0624">Polysaccharide degradation</keyword>
<evidence type="ECO:0000313" key="12">
    <source>
        <dbReference type="Proteomes" id="UP000703269"/>
    </source>
</evidence>
<name>A0A9P3LG61_9APHY</name>
<feature type="chain" id="PRO_5040234942" evidence="9">
    <location>
        <begin position="21"/>
        <end position="442"/>
    </location>
</feature>
<dbReference type="InterPro" id="IPR017853">
    <property type="entry name" value="GH"/>
</dbReference>
<proteinExistence type="inferred from homology"/>
<dbReference type="PROSITE" id="PS01095">
    <property type="entry name" value="GH18_1"/>
    <property type="match status" value="1"/>
</dbReference>
<accession>A0A9P3LG61</accession>
<comment type="similarity">
    <text evidence="8">Belongs to the glycosyl hydrolase 18 family.</text>
</comment>
<dbReference type="InterPro" id="IPR029070">
    <property type="entry name" value="Chitinase_insertion_sf"/>
</dbReference>
<evidence type="ECO:0000256" key="8">
    <source>
        <dbReference type="RuleBase" id="RU004453"/>
    </source>
</evidence>
<evidence type="ECO:0000259" key="10">
    <source>
        <dbReference type="PROSITE" id="PS51910"/>
    </source>
</evidence>
<dbReference type="Proteomes" id="UP000703269">
    <property type="component" value="Unassembled WGS sequence"/>
</dbReference>
<dbReference type="EMBL" id="BPQB01000032">
    <property type="protein sequence ID" value="GJE93418.1"/>
    <property type="molecule type" value="Genomic_DNA"/>
</dbReference>
<gene>
    <name evidence="11" type="ORF">PsYK624_095770</name>
</gene>
<dbReference type="Pfam" id="PF00704">
    <property type="entry name" value="Glyco_hydro_18"/>
    <property type="match status" value="1"/>
</dbReference>
<evidence type="ECO:0000256" key="2">
    <source>
        <dbReference type="ARBA" id="ARBA00022801"/>
    </source>
</evidence>
<evidence type="ECO:0000256" key="4">
    <source>
        <dbReference type="ARBA" id="ARBA00023277"/>
    </source>
</evidence>
<feature type="signal peptide" evidence="9">
    <location>
        <begin position="1"/>
        <end position="20"/>
    </location>
</feature>
<dbReference type="GO" id="GO:0000272">
    <property type="term" value="P:polysaccharide catabolic process"/>
    <property type="evidence" value="ECO:0007669"/>
    <property type="project" value="UniProtKB-KW"/>
</dbReference>
<evidence type="ECO:0000256" key="9">
    <source>
        <dbReference type="SAM" id="SignalP"/>
    </source>
</evidence>
<keyword evidence="5 7" id="KW-0326">Glycosidase</keyword>
<dbReference type="InterPro" id="IPR050314">
    <property type="entry name" value="Glycosyl_Hydrlase_18"/>
</dbReference>
<dbReference type="PANTHER" id="PTHR11177">
    <property type="entry name" value="CHITINASE"/>
    <property type="match status" value="1"/>
</dbReference>
<keyword evidence="9" id="KW-0732">Signal</keyword>
<dbReference type="SMART" id="SM00636">
    <property type="entry name" value="Glyco_18"/>
    <property type="match status" value="1"/>
</dbReference>